<reference evidence="4" key="1">
    <citation type="submission" date="2019-12" db="EMBL/GenBank/DDBJ databases">
        <title>Genome sequencing and annotation of Brassica cretica.</title>
        <authorList>
            <person name="Studholme D.J."/>
            <person name="Sarris P."/>
        </authorList>
    </citation>
    <scope>NUCLEOTIDE SEQUENCE</scope>
    <source>
        <strain evidence="4">PFS-109/04</strain>
        <tissue evidence="4">Leaf</tissue>
    </source>
</reference>
<dbReference type="SUPFAM" id="SSF57756">
    <property type="entry name" value="Retrovirus zinc finger-like domains"/>
    <property type="match status" value="1"/>
</dbReference>
<gene>
    <name evidence="4" type="ORF">F2Q69_00022522</name>
</gene>
<dbReference type="Proteomes" id="UP000712600">
    <property type="component" value="Unassembled WGS sequence"/>
</dbReference>
<keyword evidence="1" id="KW-0479">Metal-binding</keyword>
<feature type="domain" description="CCHC-type" evidence="3">
    <location>
        <begin position="395"/>
        <end position="410"/>
    </location>
</feature>
<dbReference type="PROSITE" id="PS50158">
    <property type="entry name" value="ZF_CCHC"/>
    <property type="match status" value="2"/>
</dbReference>
<feature type="region of interest" description="Disordered" evidence="2">
    <location>
        <begin position="471"/>
        <end position="509"/>
    </location>
</feature>
<dbReference type="InterPro" id="IPR001878">
    <property type="entry name" value="Znf_CCHC"/>
</dbReference>
<dbReference type="GO" id="GO:0008270">
    <property type="term" value="F:zinc ion binding"/>
    <property type="evidence" value="ECO:0007669"/>
    <property type="project" value="UniProtKB-KW"/>
</dbReference>
<feature type="compositionally biased region" description="Polar residues" evidence="2">
    <location>
        <begin position="425"/>
        <end position="434"/>
    </location>
</feature>
<proteinExistence type="predicted"/>
<accession>A0A8S9Q4L5</accession>
<keyword evidence="1" id="KW-0863">Zinc-finger</keyword>
<feature type="region of interest" description="Disordered" evidence="2">
    <location>
        <begin position="239"/>
        <end position="354"/>
    </location>
</feature>
<dbReference type="SMART" id="SM00343">
    <property type="entry name" value="ZnF_C2HC"/>
    <property type="match status" value="2"/>
</dbReference>
<name>A0A8S9Q4L5_BRACR</name>
<comment type="caution">
    <text evidence="4">The sequence shown here is derived from an EMBL/GenBank/DDBJ whole genome shotgun (WGS) entry which is preliminary data.</text>
</comment>
<dbReference type="EMBL" id="QGKX02001290">
    <property type="protein sequence ID" value="KAF3537137.1"/>
    <property type="molecule type" value="Genomic_DNA"/>
</dbReference>
<dbReference type="AlphaFoldDB" id="A0A8S9Q4L5"/>
<evidence type="ECO:0000313" key="5">
    <source>
        <dbReference type="Proteomes" id="UP000712600"/>
    </source>
</evidence>
<dbReference type="GO" id="GO:0003676">
    <property type="term" value="F:nucleic acid binding"/>
    <property type="evidence" value="ECO:0007669"/>
    <property type="project" value="InterPro"/>
</dbReference>
<evidence type="ECO:0000256" key="2">
    <source>
        <dbReference type="SAM" id="MobiDB-lite"/>
    </source>
</evidence>
<evidence type="ECO:0000313" key="4">
    <source>
        <dbReference type="EMBL" id="KAF3537137.1"/>
    </source>
</evidence>
<keyword evidence="1" id="KW-0862">Zinc</keyword>
<feature type="compositionally biased region" description="Acidic residues" evidence="2">
    <location>
        <begin position="279"/>
        <end position="299"/>
    </location>
</feature>
<organism evidence="4 5">
    <name type="scientific">Brassica cretica</name>
    <name type="common">Mustard</name>
    <dbReference type="NCBI Taxonomy" id="69181"/>
    <lineage>
        <taxon>Eukaryota</taxon>
        <taxon>Viridiplantae</taxon>
        <taxon>Streptophyta</taxon>
        <taxon>Embryophyta</taxon>
        <taxon>Tracheophyta</taxon>
        <taxon>Spermatophyta</taxon>
        <taxon>Magnoliopsida</taxon>
        <taxon>eudicotyledons</taxon>
        <taxon>Gunneridae</taxon>
        <taxon>Pentapetalae</taxon>
        <taxon>rosids</taxon>
        <taxon>malvids</taxon>
        <taxon>Brassicales</taxon>
        <taxon>Brassicaceae</taxon>
        <taxon>Brassiceae</taxon>
        <taxon>Brassica</taxon>
    </lineage>
</organism>
<dbReference type="Gene3D" id="4.10.60.10">
    <property type="entry name" value="Zinc finger, CCHC-type"/>
    <property type="match status" value="1"/>
</dbReference>
<protein>
    <recommendedName>
        <fullName evidence="3">CCHC-type domain-containing protein</fullName>
    </recommendedName>
</protein>
<dbReference type="Pfam" id="PF00098">
    <property type="entry name" value="zf-CCHC"/>
    <property type="match status" value="2"/>
</dbReference>
<dbReference type="InterPro" id="IPR036875">
    <property type="entry name" value="Znf_CCHC_sf"/>
</dbReference>
<feature type="domain" description="CCHC-type" evidence="3">
    <location>
        <begin position="372"/>
        <end position="387"/>
    </location>
</feature>
<feature type="region of interest" description="Disordered" evidence="2">
    <location>
        <begin position="406"/>
        <end position="436"/>
    </location>
</feature>
<feature type="region of interest" description="Disordered" evidence="2">
    <location>
        <begin position="149"/>
        <end position="170"/>
    </location>
</feature>
<feature type="compositionally biased region" description="Basic and acidic residues" evidence="2">
    <location>
        <begin position="149"/>
        <end position="162"/>
    </location>
</feature>
<sequence>MKVKGIRMLRLNHNMRETRAGILAHSAGNSWWSAHLSWEECSGPNQCGRVRAVTDQAGGPCVTVGSGVLGIEPGSEKAQAVMEEVMVDFFFIFSLVSVENIRGEKTGNSDKTSREKRETNRQLGDPICGGSWLFPVEFVCEIKRMDTRQKDKEKEIEKEKETAPGGRNPKVRDMEEQILGLGRIKELMKVHGFGRTDHDQDPYTWTVVKEKHREDSGHGKMCGEWVIPSSGVILVVTKKTKSRRGKDAARASENGLGNNETGLPVDPIVPTETRVNAEDGQEGQVQEDDAASSDAEDENNMGIGADNAGAFTPLVNPPVGQVTPPVRVAAQGSDKKRKRDSAEEGKTSSGRSECPKCGRYHGGECWKAMGACTHCGKMDHSARDCPSPASDSRICHHCGQKGHYRKDCPKMQSGQSKGRAEASKPVQSRGQTSAPCVYDLSKDKDEAQPYKAITGNILDLYFSIPVELHGSEQDLGPRFPDKGTLQVPAKRNPGTSPRDRPPFQEMEDF</sequence>
<evidence type="ECO:0000259" key="3">
    <source>
        <dbReference type="PROSITE" id="PS50158"/>
    </source>
</evidence>
<evidence type="ECO:0000256" key="1">
    <source>
        <dbReference type="PROSITE-ProRule" id="PRU00047"/>
    </source>
</evidence>